<dbReference type="InterPro" id="IPR028889">
    <property type="entry name" value="USP"/>
</dbReference>
<evidence type="ECO:0000259" key="12">
    <source>
        <dbReference type="PROSITE" id="PS50235"/>
    </source>
</evidence>
<dbReference type="GO" id="GO:0005634">
    <property type="term" value="C:nucleus"/>
    <property type="evidence" value="ECO:0007669"/>
    <property type="project" value="UniProtKB-SubCell"/>
</dbReference>
<dbReference type="PROSITE" id="PS50235">
    <property type="entry name" value="USP_3"/>
    <property type="match status" value="1"/>
</dbReference>
<dbReference type="GO" id="GO:0016579">
    <property type="term" value="P:protein deubiquitination"/>
    <property type="evidence" value="ECO:0007669"/>
    <property type="project" value="InterPro"/>
</dbReference>
<dbReference type="InterPro" id="IPR038765">
    <property type="entry name" value="Papain-like_cys_pep_sf"/>
</dbReference>
<keyword evidence="9" id="KW-0804">Transcription</keyword>
<dbReference type="InterPro" id="IPR050185">
    <property type="entry name" value="Ub_carboxyl-term_hydrolase"/>
</dbReference>
<dbReference type="PANTHER" id="PTHR21646">
    <property type="entry name" value="UBIQUITIN CARBOXYL-TERMINAL HYDROLASE"/>
    <property type="match status" value="1"/>
</dbReference>
<dbReference type="Gene3D" id="3.90.70.10">
    <property type="entry name" value="Cysteine proteinases"/>
    <property type="match status" value="1"/>
</dbReference>
<evidence type="ECO:0000313" key="13">
    <source>
        <dbReference type="Proteomes" id="UP000095287"/>
    </source>
</evidence>
<dbReference type="WBParaSite" id="L893_g33689.t1">
    <property type="protein sequence ID" value="L893_g33689.t1"/>
    <property type="gene ID" value="L893_g33689"/>
</dbReference>
<comment type="catalytic activity">
    <reaction evidence="1">
        <text>Thiol-dependent hydrolysis of ester, thioester, amide, peptide and isopeptide bonds formed by the C-terminal Gly of ubiquitin (a 76-residue protein attached to proteins as an intracellular targeting signal).</text>
        <dbReference type="EC" id="3.4.19.12"/>
    </reaction>
</comment>
<comment type="subcellular location">
    <subcellularLocation>
        <location evidence="2">Nucleus</location>
    </subcellularLocation>
</comment>
<evidence type="ECO:0000256" key="4">
    <source>
        <dbReference type="ARBA" id="ARBA00022670"/>
    </source>
</evidence>
<keyword evidence="8" id="KW-0805">Transcription regulation</keyword>
<proteinExistence type="predicted"/>
<dbReference type="GO" id="GO:0004843">
    <property type="term" value="F:cysteine-type deubiquitinase activity"/>
    <property type="evidence" value="ECO:0007669"/>
    <property type="project" value="UniProtKB-EC"/>
</dbReference>
<evidence type="ECO:0000256" key="5">
    <source>
        <dbReference type="ARBA" id="ARBA00022786"/>
    </source>
</evidence>
<keyword evidence="5" id="KW-0833">Ubl conjugation pathway</keyword>
<dbReference type="Pfam" id="PF00443">
    <property type="entry name" value="UCH"/>
    <property type="match status" value="1"/>
</dbReference>
<evidence type="ECO:0000256" key="1">
    <source>
        <dbReference type="ARBA" id="ARBA00000707"/>
    </source>
</evidence>
<dbReference type="InterPro" id="IPR018200">
    <property type="entry name" value="USP_CS"/>
</dbReference>
<evidence type="ECO:0000256" key="6">
    <source>
        <dbReference type="ARBA" id="ARBA00022801"/>
    </source>
</evidence>
<evidence type="ECO:0000256" key="9">
    <source>
        <dbReference type="ARBA" id="ARBA00023163"/>
    </source>
</evidence>
<dbReference type="SUPFAM" id="SSF54001">
    <property type="entry name" value="Cysteine proteinases"/>
    <property type="match status" value="1"/>
</dbReference>
<feature type="region of interest" description="Disordered" evidence="11">
    <location>
        <begin position="1"/>
        <end position="32"/>
    </location>
</feature>
<keyword evidence="13" id="KW-1185">Reference proteome</keyword>
<reference evidence="14" key="1">
    <citation type="submission" date="2016-11" db="UniProtKB">
        <authorList>
            <consortium name="WormBaseParasite"/>
        </authorList>
    </citation>
    <scope>IDENTIFICATION</scope>
</reference>
<evidence type="ECO:0000256" key="3">
    <source>
        <dbReference type="ARBA" id="ARBA00012759"/>
    </source>
</evidence>
<organism evidence="13 14">
    <name type="scientific">Steinernema glaseri</name>
    <dbReference type="NCBI Taxonomy" id="37863"/>
    <lineage>
        <taxon>Eukaryota</taxon>
        <taxon>Metazoa</taxon>
        <taxon>Ecdysozoa</taxon>
        <taxon>Nematoda</taxon>
        <taxon>Chromadorea</taxon>
        <taxon>Rhabditida</taxon>
        <taxon>Tylenchina</taxon>
        <taxon>Panagrolaimomorpha</taxon>
        <taxon>Strongyloidoidea</taxon>
        <taxon>Steinernematidae</taxon>
        <taxon>Steinernema</taxon>
    </lineage>
</organism>
<protein>
    <recommendedName>
        <fullName evidence="3">ubiquitinyl hydrolase 1</fullName>
        <ecNumber evidence="3">3.4.19.12</ecNumber>
    </recommendedName>
</protein>
<keyword evidence="6" id="KW-0378">Hydrolase</keyword>
<dbReference type="GO" id="GO:0006508">
    <property type="term" value="P:proteolysis"/>
    <property type="evidence" value="ECO:0007669"/>
    <property type="project" value="UniProtKB-KW"/>
</dbReference>
<dbReference type="EC" id="3.4.19.12" evidence="3"/>
<keyword evidence="10" id="KW-0539">Nucleus</keyword>
<name>A0A1I8A752_9BILA</name>
<evidence type="ECO:0000256" key="7">
    <source>
        <dbReference type="ARBA" id="ARBA00022807"/>
    </source>
</evidence>
<feature type="domain" description="USP" evidence="12">
    <location>
        <begin position="91"/>
        <end position="400"/>
    </location>
</feature>
<evidence type="ECO:0000256" key="11">
    <source>
        <dbReference type="SAM" id="MobiDB-lite"/>
    </source>
</evidence>
<accession>A0A1I8A752</accession>
<evidence type="ECO:0000256" key="8">
    <source>
        <dbReference type="ARBA" id="ARBA00023015"/>
    </source>
</evidence>
<dbReference type="InterPro" id="IPR001394">
    <property type="entry name" value="Peptidase_C19_UCH"/>
</dbReference>
<sequence>MWSRRIATSSTGGSCSRRRTKTKPGRPGMDTAGGVTIAWTRRCAAASSAPHSPVSQARTACFVAIHLTQGHLHCAECGDYIYDRKIEGFRRECENAFRRSRGFTFGKHQHLWNPSQGEIDVLHSDHMVEFYSGTRSPFAPYRLLYLVWKNEKHLAGYEQQDAHEFLISALSTMHHQARSSSLNTTTLDCKCIIDRIYTGQLQSAVCCRNCGAVSRKLDPFRDLSLNVDQTTNGSVSVTLAECLRRYTTPEPLDDGKGIRCEHCTQIATRTQQLTLYKLPLVMCFHLKRLVHHKAKKSNVEVSYPEFLDVTEFTSPYILRRQNGIQPSPLDDPNEKLNNLKNRYALFAVVNHFGTVEAGHYTCFVKHQMKKWYLCDDERIIETSPEVVLGSEGYLLFYHKQFLEYE</sequence>
<keyword evidence="7" id="KW-0788">Thiol protease</keyword>
<dbReference type="PANTHER" id="PTHR21646:SF33">
    <property type="entry name" value="UBIQUITIN CARBOXYL-TERMINAL HYDROLASE 22"/>
    <property type="match status" value="1"/>
</dbReference>
<keyword evidence="4" id="KW-0645">Protease</keyword>
<evidence type="ECO:0000256" key="10">
    <source>
        <dbReference type="ARBA" id="ARBA00023242"/>
    </source>
</evidence>
<dbReference type="AlphaFoldDB" id="A0A1I8A752"/>
<evidence type="ECO:0000256" key="2">
    <source>
        <dbReference type="ARBA" id="ARBA00004123"/>
    </source>
</evidence>
<dbReference type="Proteomes" id="UP000095287">
    <property type="component" value="Unplaced"/>
</dbReference>
<dbReference type="PROSITE" id="PS00973">
    <property type="entry name" value="USP_2"/>
    <property type="match status" value="1"/>
</dbReference>
<evidence type="ECO:0000313" key="14">
    <source>
        <dbReference type="WBParaSite" id="L893_g33689.t1"/>
    </source>
</evidence>